<keyword evidence="1" id="KW-0472">Membrane</keyword>
<evidence type="ECO:0000313" key="3">
    <source>
        <dbReference type="Proteomes" id="UP000683511"/>
    </source>
</evidence>
<organism evidence="2 3">
    <name type="scientific">Richelia sinica FACHB-800</name>
    <dbReference type="NCBI Taxonomy" id="1357546"/>
    <lineage>
        <taxon>Bacteria</taxon>
        <taxon>Bacillati</taxon>
        <taxon>Cyanobacteriota</taxon>
        <taxon>Cyanophyceae</taxon>
        <taxon>Nostocales</taxon>
        <taxon>Nostocaceae</taxon>
        <taxon>Richelia</taxon>
    </lineage>
</organism>
<feature type="transmembrane region" description="Helical" evidence="1">
    <location>
        <begin position="12"/>
        <end position="37"/>
    </location>
</feature>
<keyword evidence="1" id="KW-1133">Transmembrane helix</keyword>
<keyword evidence="1" id="KW-0812">Transmembrane</keyword>
<sequence length="81" mass="8943">MVLRRLEEASPVPLSLILVPVKVVLLKLPILSVRALAGVALEVIPSINAVMPSFNKYLIADIVGSVFLYSLFITTQRLQQR</sequence>
<accession>A0A975T4D3</accession>
<feature type="transmembrane region" description="Helical" evidence="1">
    <location>
        <begin position="57"/>
        <end position="75"/>
    </location>
</feature>
<name>A0A975T4D3_9NOST</name>
<gene>
    <name evidence="2" type="ORF">B6N60_00626</name>
</gene>
<evidence type="ECO:0000256" key="1">
    <source>
        <dbReference type="SAM" id="Phobius"/>
    </source>
</evidence>
<keyword evidence="3" id="KW-1185">Reference proteome</keyword>
<dbReference type="KEGG" id="rsin:B6N60_00626"/>
<dbReference type="EMBL" id="CP021056">
    <property type="protein sequence ID" value="QXE21948.1"/>
    <property type="molecule type" value="Genomic_DNA"/>
</dbReference>
<evidence type="ECO:0000313" key="2">
    <source>
        <dbReference type="EMBL" id="QXE21948.1"/>
    </source>
</evidence>
<dbReference type="AlphaFoldDB" id="A0A975T4D3"/>
<protein>
    <submittedName>
        <fullName evidence="2">Uncharacterized protein</fullName>
    </submittedName>
</protein>
<proteinExistence type="predicted"/>
<dbReference type="Proteomes" id="UP000683511">
    <property type="component" value="Chromosome"/>
</dbReference>
<reference evidence="2" key="1">
    <citation type="submission" date="2017-04" db="EMBL/GenBank/DDBJ databases">
        <title>Genome deletions in a multicellular cyanobacterial endosymbiont for morphological adaptation in marine diatoms.</title>
        <authorList>
            <person name="Wang Y."/>
            <person name="Gao H."/>
            <person name="Li R."/>
            <person name="Xu X."/>
        </authorList>
    </citation>
    <scope>NUCLEOTIDE SEQUENCE</scope>
    <source>
        <strain evidence="2">FACHB 800</strain>
    </source>
</reference>